<evidence type="ECO:0000313" key="1">
    <source>
        <dbReference type="EMBL" id="KAI3825216.1"/>
    </source>
</evidence>
<dbReference type="EMBL" id="CM042019">
    <property type="protein sequence ID" value="KAI3825216.1"/>
    <property type="molecule type" value="Genomic_DNA"/>
</dbReference>
<keyword evidence="2" id="KW-1185">Reference proteome</keyword>
<dbReference type="Proteomes" id="UP001056120">
    <property type="component" value="Linkage Group LG02"/>
</dbReference>
<proteinExistence type="predicted"/>
<sequence>MGTNSLEQVFGKFCKGVSLYGPFWDHMFGYWQESLKNPEKNYFLTYEEMKEQPSLHLRKLADFLGCQFSSKEEEENVVESILKICSFDNLSNLNVNKEGKLPSGENNSAFFRKGEPCIKPRSRVLSPPPPSPLPLSITDFTSDLHPLTSPVRSSSQDSTPPNDLVLKVLKILILIMVILKIMSG</sequence>
<gene>
    <name evidence="1" type="ORF">L1987_06694</name>
</gene>
<reference evidence="1 2" key="2">
    <citation type="journal article" date="2022" name="Mol. Ecol. Resour.">
        <title>The genomes of chicory, endive, great burdock and yacon provide insights into Asteraceae paleo-polyploidization history and plant inulin production.</title>
        <authorList>
            <person name="Fan W."/>
            <person name="Wang S."/>
            <person name="Wang H."/>
            <person name="Wang A."/>
            <person name="Jiang F."/>
            <person name="Liu H."/>
            <person name="Zhao H."/>
            <person name="Xu D."/>
            <person name="Zhang Y."/>
        </authorList>
    </citation>
    <scope>NUCLEOTIDE SEQUENCE [LARGE SCALE GENOMIC DNA]</scope>
    <source>
        <strain evidence="2">cv. Yunnan</strain>
        <tissue evidence="1">Leaves</tissue>
    </source>
</reference>
<name>A0ACB9JYU3_9ASTR</name>
<comment type="caution">
    <text evidence="1">The sequence shown here is derived from an EMBL/GenBank/DDBJ whole genome shotgun (WGS) entry which is preliminary data.</text>
</comment>
<protein>
    <submittedName>
        <fullName evidence="1">Uncharacterized protein</fullName>
    </submittedName>
</protein>
<reference evidence="2" key="1">
    <citation type="journal article" date="2022" name="Mol. Ecol. Resour.">
        <title>The genomes of chicory, endive, great burdock and yacon provide insights into Asteraceae palaeo-polyploidization history and plant inulin production.</title>
        <authorList>
            <person name="Fan W."/>
            <person name="Wang S."/>
            <person name="Wang H."/>
            <person name="Wang A."/>
            <person name="Jiang F."/>
            <person name="Liu H."/>
            <person name="Zhao H."/>
            <person name="Xu D."/>
            <person name="Zhang Y."/>
        </authorList>
    </citation>
    <scope>NUCLEOTIDE SEQUENCE [LARGE SCALE GENOMIC DNA]</scope>
    <source>
        <strain evidence="2">cv. Yunnan</strain>
    </source>
</reference>
<organism evidence="1 2">
    <name type="scientific">Smallanthus sonchifolius</name>
    <dbReference type="NCBI Taxonomy" id="185202"/>
    <lineage>
        <taxon>Eukaryota</taxon>
        <taxon>Viridiplantae</taxon>
        <taxon>Streptophyta</taxon>
        <taxon>Embryophyta</taxon>
        <taxon>Tracheophyta</taxon>
        <taxon>Spermatophyta</taxon>
        <taxon>Magnoliopsida</taxon>
        <taxon>eudicotyledons</taxon>
        <taxon>Gunneridae</taxon>
        <taxon>Pentapetalae</taxon>
        <taxon>asterids</taxon>
        <taxon>campanulids</taxon>
        <taxon>Asterales</taxon>
        <taxon>Asteraceae</taxon>
        <taxon>Asteroideae</taxon>
        <taxon>Heliantheae alliance</taxon>
        <taxon>Millerieae</taxon>
        <taxon>Smallanthus</taxon>
    </lineage>
</organism>
<accession>A0ACB9JYU3</accession>
<evidence type="ECO:0000313" key="2">
    <source>
        <dbReference type="Proteomes" id="UP001056120"/>
    </source>
</evidence>